<keyword evidence="8" id="KW-1185">Reference proteome</keyword>
<evidence type="ECO:0000256" key="3">
    <source>
        <dbReference type="ARBA" id="ARBA00023027"/>
    </source>
</evidence>
<dbReference type="PROSITE" id="PS00671">
    <property type="entry name" value="D_2_HYDROXYACID_DH_3"/>
    <property type="match status" value="1"/>
</dbReference>
<dbReference type="InterPro" id="IPR029753">
    <property type="entry name" value="D-isomer_DH_CS"/>
</dbReference>
<dbReference type="STRING" id="1873176.BFN67_20180"/>
<dbReference type="Pfam" id="PF02826">
    <property type="entry name" value="2-Hacid_dh_C"/>
    <property type="match status" value="1"/>
</dbReference>
<dbReference type="FunFam" id="3.40.50.720:FF:000203">
    <property type="entry name" value="D-3-phosphoglycerate dehydrogenase (SerA)"/>
    <property type="match status" value="1"/>
</dbReference>
<evidence type="ECO:0000256" key="4">
    <source>
        <dbReference type="RuleBase" id="RU003719"/>
    </source>
</evidence>
<dbReference type="GO" id="GO:0016618">
    <property type="term" value="F:hydroxypyruvate reductase [NAD(P)H] activity"/>
    <property type="evidence" value="ECO:0007669"/>
    <property type="project" value="TreeGrafter"/>
</dbReference>
<dbReference type="GO" id="GO:0005829">
    <property type="term" value="C:cytosol"/>
    <property type="evidence" value="ECO:0007669"/>
    <property type="project" value="TreeGrafter"/>
</dbReference>
<evidence type="ECO:0000259" key="6">
    <source>
        <dbReference type="Pfam" id="PF02826"/>
    </source>
</evidence>
<protein>
    <submittedName>
        <fullName evidence="7">D-glycerate dehydrogenase</fullName>
    </submittedName>
</protein>
<dbReference type="InterPro" id="IPR006140">
    <property type="entry name" value="D-isomer_DH_NAD-bd"/>
</dbReference>
<evidence type="ECO:0000313" key="7">
    <source>
        <dbReference type="EMBL" id="OQM75057.1"/>
    </source>
</evidence>
<proteinExistence type="inferred from homology"/>
<reference evidence="7 8" key="1">
    <citation type="journal article" date="2016" name="Int. J. Syst. Evol. Microbiol.">
        <title>Pseudaminobacter manganicus sp. nov., isolated from sludge of a manganese mine.</title>
        <authorList>
            <person name="Li J."/>
            <person name="Huang J."/>
            <person name="Liao S."/>
            <person name="Wang G."/>
        </authorList>
    </citation>
    <scope>NUCLEOTIDE SEQUENCE [LARGE SCALE GENOMIC DNA]</scope>
    <source>
        <strain evidence="7 8">JH-7</strain>
    </source>
</reference>
<dbReference type="SUPFAM" id="SSF51735">
    <property type="entry name" value="NAD(P)-binding Rossmann-fold domains"/>
    <property type="match status" value="1"/>
</dbReference>
<comment type="caution">
    <text evidence="7">The sequence shown here is derived from an EMBL/GenBank/DDBJ whole genome shotgun (WGS) entry which is preliminary data.</text>
</comment>
<dbReference type="InterPro" id="IPR036291">
    <property type="entry name" value="NAD(P)-bd_dom_sf"/>
</dbReference>
<name>A0A1V8RPD7_9HYPH</name>
<dbReference type="InterPro" id="IPR050223">
    <property type="entry name" value="D-isomer_2-hydroxyacid_DH"/>
</dbReference>
<dbReference type="Gene3D" id="3.40.50.720">
    <property type="entry name" value="NAD(P)-binding Rossmann-like Domain"/>
    <property type="match status" value="2"/>
</dbReference>
<dbReference type="Pfam" id="PF00389">
    <property type="entry name" value="2-Hacid_dh"/>
    <property type="match status" value="1"/>
</dbReference>
<keyword evidence="2 4" id="KW-0560">Oxidoreductase</keyword>
<dbReference type="InterPro" id="IPR029752">
    <property type="entry name" value="D-isomer_DH_CS1"/>
</dbReference>
<evidence type="ECO:0000256" key="2">
    <source>
        <dbReference type="ARBA" id="ARBA00023002"/>
    </source>
</evidence>
<dbReference type="GO" id="GO:0051287">
    <property type="term" value="F:NAD binding"/>
    <property type="evidence" value="ECO:0007669"/>
    <property type="project" value="InterPro"/>
</dbReference>
<dbReference type="PROSITE" id="PS00670">
    <property type="entry name" value="D_2_HYDROXYACID_DH_2"/>
    <property type="match status" value="1"/>
</dbReference>
<dbReference type="Proteomes" id="UP000191905">
    <property type="component" value="Unassembled WGS sequence"/>
</dbReference>
<dbReference type="PANTHER" id="PTHR10996">
    <property type="entry name" value="2-HYDROXYACID DEHYDROGENASE-RELATED"/>
    <property type="match status" value="1"/>
</dbReference>
<dbReference type="EMBL" id="MDET01000021">
    <property type="protein sequence ID" value="OQM75057.1"/>
    <property type="molecule type" value="Genomic_DNA"/>
</dbReference>
<evidence type="ECO:0000259" key="5">
    <source>
        <dbReference type="Pfam" id="PF00389"/>
    </source>
</evidence>
<dbReference type="PANTHER" id="PTHR10996:SF283">
    <property type="entry name" value="GLYOXYLATE_HYDROXYPYRUVATE REDUCTASE B"/>
    <property type="match status" value="1"/>
</dbReference>
<comment type="similarity">
    <text evidence="1 4">Belongs to the D-isomer specific 2-hydroxyacid dehydrogenase family.</text>
</comment>
<organism evidence="7 8">
    <name type="scientific">Manganibacter manganicus</name>
    <dbReference type="NCBI Taxonomy" id="1873176"/>
    <lineage>
        <taxon>Bacteria</taxon>
        <taxon>Pseudomonadati</taxon>
        <taxon>Pseudomonadota</taxon>
        <taxon>Alphaproteobacteria</taxon>
        <taxon>Hyphomicrobiales</taxon>
        <taxon>Phyllobacteriaceae</taxon>
        <taxon>Manganibacter</taxon>
    </lineage>
</organism>
<dbReference type="PROSITE" id="PS00065">
    <property type="entry name" value="D_2_HYDROXYACID_DH_1"/>
    <property type="match status" value="1"/>
</dbReference>
<dbReference type="SUPFAM" id="SSF52283">
    <property type="entry name" value="Formate/glycerate dehydrogenase catalytic domain-like"/>
    <property type="match status" value="1"/>
</dbReference>
<evidence type="ECO:0000256" key="1">
    <source>
        <dbReference type="ARBA" id="ARBA00005854"/>
    </source>
</evidence>
<dbReference type="AlphaFoldDB" id="A0A1V8RPD7"/>
<feature type="domain" description="D-isomer specific 2-hydroxyacid dehydrogenase catalytic" evidence="5">
    <location>
        <begin position="22"/>
        <end position="331"/>
    </location>
</feature>
<dbReference type="CDD" id="cd05301">
    <property type="entry name" value="GDH"/>
    <property type="match status" value="1"/>
</dbReference>
<accession>A0A1V8RPD7</accession>
<dbReference type="InterPro" id="IPR006139">
    <property type="entry name" value="D-isomer_2_OHA_DH_cat_dom"/>
</dbReference>
<feature type="domain" description="D-isomer specific 2-hydroxyacid dehydrogenase NAD-binding" evidence="6">
    <location>
        <begin position="120"/>
        <end position="300"/>
    </location>
</feature>
<gene>
    <name evidence="7" type="ORF">BFN67_20180</name>
</gene>
<keyword evidence="3" id="KW-0520">NAD</keyword>
<sequence length="332" mass="35705">MTNGIDRRRLMKPRIIVTRRWPDAVEHILAERFDTTFNRGDAPLKPIELKAAFQAFDAILPTVSDSLPASLFPESDSRTRIIANYGVGFSHIDIDAARAQGIVVTNTPGVLTDCTADIALSLLLAVARRAGEGERQLRAGEWAGWCPTHMIGAKVTGKTIGIIGMGRIGKATAKRAHFGFDMDVVFYNRSKVDDEETRAMGARQLPTIEDVLAEADFVSLHCPGGAANRHLINAERLAAMKPGAFLINTARGDVVDQAALVAALESGKLAGAGLDVFDGEPVVPEGLTRLENVVLLPHLGSATEETRVAMGMKAVDNLTAFFDGKEVPDRVV</sequence>
<evidence type="ECO:0000313" key="8">
    <source>
        <dbReference type="Proteomes" id="UP000191905"/>
    </source>
</evidence>
<dbReference type="GO" id="GO:0030267">
    <property type="term" value="F:glyoxylate reductase (NADPH) activity"/>
    <property type="evidence" value="ECO:0007669"/>
    <property type="project" value="TreeGrafter"/>
</dbReference>